<sequence>MAVEINTVKKLANLAKLDLTHDQELKMSKDLGDILDWVEQLSEVETSDVLPLGNVNEDSVPLRRDVASNYFSEKEALLNAPKSDDAYFIVPKVLS</sequence>
<dbReference type="Gene3D" id="1.10.20.60">
    <property type="entry name" value="Glu-tRNAGln amidotransferase C subunit, N-terminal domain"/>
    <property type="match status" value="1"/>
</dbReference>
<evidence type="ECO:0000313" key="2">
    <source>
        <dbReference type="EMBL" id="UXP33777.1"/>
    </source>
</evidence>
<dbReference type="InterPro" id="IPR003837">
    <property type="entry name" value="GatC"/>
</dbReference>
<dbReference type="InterPro" id="IPR036113">
    <property type="entry name" value="Asp/Glu-ADT_sf_sub_c"/>
</dbReference>
<dbReference type="PANTHER" id="PTHR15004:SF0">
    <property type="entry name" value="GLUTAMYL-TRNA(GLN) AMIDOTRANSFERASE SUBUNIT C, MITOCHONDRIAL"/>
    <property type="match status" value="1"/>
</dbReference>
<keyword evidence="1" id="KW-0436">Ligase</keyword>
<dbReference type="EMBL" id="CP106679">
    <property type="protein sequence ID" value="UXP33777.1"/>
    <property type="molecule type" value="Genomic_DNA"/>
</dbReference>
<name>A0ABY6CTD1_9BACT</name>
<comment type="similarity">
    <text evidence="1">Belongs to the GatC family.</text>
</comment>
<comment type="catalytic activity">
    <reaction evidence="1">
        <text>L-aspartyl-tRNA(Asn) + L-glutamine + ATP + H2O = L-asparaginyl-tRNA(Asn) + L-glutamate + ADP + phosphate + 2 H(+)</text>
        <dbReference type="Rhea" id="RHEA:14513"/>
        <dbReference type="Rhea" id="RHEA-COMP:9674"/>
        <dbReference type="Rhea" id="RHEA-COMP:9677"/>
        <dbReference type="ChEBI" id="CHEBI:15377"/>
        <dbReference type="ChEBI" id="CHEBI:15378"/>
        <dbReference type="ChEBI" id="CHEBI:29985"/>
        <dbReference type="ChEBI" id="CHEBI:30616"/>
        <dbReference type="ChEBI" id="CHEBI:43474"/>
        <dbReference type="ChEBI" id="CHEBI:58359"/>
        <dbReference type="ChEBI" id="CHEBI:78515"/>
        <dbReference type="ChEBI" id="CHEBI:78516"/>
        <dbReference type="ChEBI" id="CHEBI:456216"/>
    </reaction>
</comment>
<dbReference type="HAMAP" id="MF_00122">
    <property type="entry name" value="GatC"/>
    <property type="match status" value="1"/>
</dbReference>
<dbReference type="Proteomes" id="UP001065174">
    <property type="component" value="Chromosome"/>
</dbReference>
<proteinExistence type="inferred from homology"/>
<comment type="subunit">
    <text evidence="1">Heterotrimer of A, B and C subunits.</text>
</comment>
<comment type="catalytic activity">
    <reaction evidence="1">
        <text>L-glutamyl-tRNA(Gln) + L-glutamine + ATP + H2O = L-glutaminyl-tRNA(Gln) + L-glutamate + ADP + phosphate + H(+)</text>
        <dbReference type="Rhea" id="RHEA:17521"/>
        <dbReference type="Rhea" id="RHEA-COMP:9681"/>
        <dbReference type="Rhea" id="RHEA-COMP:9684"/>
        <dbReference type="ChEBI" id="CHEBI:15377"/>
        <dbReference type="ChEBI" id="CHEBI:15378"/>
        <dbReference type="ChEBI" id="CHEBI:29985"/>
        <dbReference type="ChEBI" id="CHEBI:30616"/>
        <dbReference type="ChEBI" id="CHEBI:43474"/>
        <dbReference type="ChEBI" id="CHEBI:58359"/>
        <dbReference type="ChEBI" id="CHEBI:78520"/>
        <dbReference type="ChEBI" id="CHEBI:78521"/>
        <dbReference type="ChEBI" id="CHEBI:456216"/>
    </reaction>
</comment>
<reference evidence="2" key="1">
    <citation type="submission" date="2022-09" db="EMBL/GenBank/DDBJ databases">
        <title>Comparative genomics and taxonomic characterization of three novel marine species of genus Reichenbachiella exhibiting antioxidant and polysaccharide degradation activities.</title>
        <authorList>
            <person name="Muhammad N."/>
            <person name="Lee Y.-J."/>
            <person name="Ko J."/>
            <person name="Kim S.-G."/>
        </authorList>
    </citation>
    <scope>NUCLEOTIDE SEQUENCE</scope>
    <source>
        <strain evidence="2">BKB1-1</strain>
    </source>
</reference>
<keyword evidence="1" id="KW-0648">Protein biosynthesis</keyword>
<dbReference type="RefSeq" id="WP_262311203.1">
    <property type="nucleotide sequence ID" value="NZ_CP106679.1"/>
</dbReference>
<organism evidence="2 3">
    <name type="scientific">Reichenbachiella agarivorans</name>
    <dbReference type="NCBI Taxonomy" id="2979464"/>
    <lineage>
        <taxon>Bacteria</taxon>
        <taxon>Pseudomonadati</taxon>
        <taxon>Bacteroidota</taxon>
        <taxon>Cytophagia</taxon>
        <taxon>Cytophagales</taxon>
        <taxon>Reichenbachiellaceae</taxon>
        <taxon>Reichenbachiella</taxon>
    </lineage>
</organism>
<keyword evidence="1" id="KW-0547">Nucleotide-binding</keyword>
<protein>
    <recommendedName>
        <fullName evidence="1">Aspartyl/glutamyl-tRNA(Asn/Gln) amidotransferase subunit C</fullName>
        <shortName evidence="1">Asp/Glu-ADT subunit C</shortName>
        <ecNumber evidence="1">6.3.5.-</ecNumber>
    </recommendedName>
</protein>
<dbReference type="EC" id="6.3.5.-" evidence="1"/>
<keyword evidence="1" id="KW-0067">ATP-binding</keyword>
<dbReference type="SUPFAM" id="SSF141000">
    <property type="entry name" value="Glu-tRNAGln amidotransferase C subunit"/>
    <property type="match status" value="1"/>
</dbReference>
<dbReference type="NCBIfam" id="TIGR00135">
    <property type="entry name" value="gatC"/>
    <property type="match status" value="1"/>
</dbReference>
<comment type="function">
    <text evidence="1">Allows the formation of correctly charged Asn-tRNA(Asn) or Gln-tRNA(Gln) through the transamidation of misacylated Asp-tRNA(Asn) or Glu-tRNA(Gln) in organisms which lack either or both of asparaginyl-tRNA or glutaminyl-tRNA synthetases. The reaction takes place in the presence of glutamine and ATP through an activated phospho-Asp-tRNA(Asn) or phospho-Glu-tRNA(Gln).</text>
</comment>
<evidence type="ECO:0000313" key="3">
    <source>
        <dbReference type="Proteomes" id="UP001065174"/>
    </source>
</evidence>
<accession>A0ABY6CTD1</accession>
<dbReference type="PANTHER" id="PTHR15004">
    <property type="entry name" value="GLUTAMYL-TRNA(GLN) AMIDOTRANSFERASE SUBUNIT C, MITOCHONDRIAL"/>
    <property type="match status" value="1"/>
</dbReference>
<keyword evidence="3" id="KW-1185">Reference proteome</keyword>
<dbReference type="Pfam" id="PF02686">
    <property type="entry name" value="GatC"/>
    <property type="match status" value="1"/>
</dbReference>
<gene>
    <name evidence="1 2" type="primary">gatC</name>
    <name evidence="2" type="ORF">N6H18_07425</name>
</gene>
<evidence type="ECO:0000256" key="1">
    <source>
        <dbReference type="HAMAP-Rule" id="MF_00122"/>
    </source>
</evidence>